<dbReference type="OrthoDB" id="9774475at2"/>
<dbReference type="PANTHER" id="PTHR43196">
    <property type="entry name" value="SULFATE ADENYLYLTRANSFERASE SUBUNIT 2"/>
    <property type="match status" value="1"/>
</dbReference>
<dbReference type="InterPro" id="IPR050128">
    <property type="entry name" value="Sulfate_adenylyltrnsfr_sub2"/>
</dbReference>
<evidence type="ECO:0000313" key="3">
    <source>
        <dbReference type="Proteomes" id="UP000095712"/>
    </source>
</evidence>
<dbReference type="InterPro" id="IPR002500">
    <property type="entry name" value="PAPS_reduct_dom"/>
</dbReference>
<dbReference type="AlphaFoldDB" id="A0A174TGJ7"/>
<dbReference type="InterPro" id="IPR014729">
    <property type="entry name" value="Rossmann-like_a/b/a_fold"/>
</dbReference>
<dbReference type="Proteomes" id="UP000095712">
    <property type="component" value="Unassembled WGS sequence"/>
</dbReference>
<dbReference type="PANTHER" id="PTHR43196:SF2">
    <property type="entry name" value="PHOSPHOADENOSINE PHOSPHOSULFATE REDUCTASE"/>
    <property type="match status" value="1"/>
</dbReference>
<name>A0A174TGJ7_9FIRM</name>
<dbReference type="EMBL" id="CZAW01000066">
    <property type="protein sequence ID" value="CUQ06480.1"/>
    <property type="molecule type" value="Genomic_DNA"/>
</dbReference>
<organism evidence="2 3">
    <name type="scientific">Blautia wexlerae</name>
    <dbReference type="NCBI Taxonomy" id="418240"/>
    <lineage>
        <taxon>Bacteria</taxon>
        <taxon>Bacillati</taxon>
        <taxon>Bacillota</taxon>
        <taxon>Clostridia</taxon>
        <taxon>Lachnospirales</taxon>
        <taxon>Lachnospiraceae</taxon>
        <taxon>Blautia</taxon>
    </lineage>
</organism>
<dbReference type="SUPFAM" id="SSF52402">
    <property type="entry name" value="Adenine nucleotide alpha hydrolases-like"/>
    <property type="match status" value="1"/>
</dbReference>
<protein>
    <submittedName>
        <fullName evidence="2">PUA domain (Predicted RNA-binding domain)</fullName>
    </submittedName>
</protein>
<evidence type="ECO:0000313" key="2">
    <source>
        <dbReference type="EMBL" id="CUQ06480.1"/>
    </source>
</evidence>
<evidence type="ECO:0000259" key="1">
    <source>
        <dbReference type="Pfam" id="PF01507"/>
    </source>
</evidence>
<reference evidence="2 3" key="1">
    <citation type="submission" date="2015-09" db="EMBL/GenBank/DDBJ databases">
        <authorList>
            <consortium name="Pathogen Informatics"/>
        </authorList>
    </citation>
    <scope>NUCLEOTIDE SEQUENCE [LARGE SCALE GENOMIC DNA]</scope>
    <source>
        <strain evidence="2 3">2789STDY5834911</strain>
    </source>
</reference>
<dbReference type="GO" id="GO:0003824">
    <property type="term" value="F:catalytic activity"/>
    <property type="evidence" value="ECO:0007669"/>
    <property type="project" value="InterPro"/>
</dbReference>
<accession>A0A174TGJ7</accession>
<feature type="domain" description="Phosphoadenosine phosphosulphate reductase" evidence="1">
    <location>
        <begin position="34"/>
        <end position="95"/>
    </location>
</feature>
<gene>
    <name evidence="2" type="ORF">ERS852523_03817</name>
</gene>
<dbReference type="Pfam" id="PF01507">
    <property type="entry name" value="PAPS_reduct"/>
    <property type="match status" value="1"/>
</dbReference>
<dbReference type="Gene3D" id="3.40.50.620">
    <property type="entry name" value="HUPs"/>
    <property type="match status" value="1"/>
</dbReference>
<dbReference type="RefSeq" id="WP_055153494.1">
    <property type="nucleotide sequence ID" value="NZ_CZAW01000066.1"/>
</dbReference>
<proteinExistence type="predicted"/>
<sequence length="334" mass="39419">MNLFEIIKNAPETSQLITDSIVITHSKLQQYNKILCSVSGGSDSDILIDLCQKFDDANKITYAFFDTGLEFRATKEHIEYLENRYNIHIECVKAIKPIPSCCKKYGQPFISKQVSEWIERLQRHNFKWEDKPFEELYKQYPNCRAALRWWCNDFQKAKNGKESSFNIAYNQFLKEFMIQNPPYFKISNKCCHYAKKMTASRFKIKEKFDLNMYGVRKAEGGARRTAYKTCFSNNDSGCDDYRPIFWYLSDTKKIYEQHYNIIHSRCYEEYGLKRTGCAGCPFGQNFEDELLAMKKYEPGLYKAVNHIFKDTYEYTRKYKEFVFNMKKGGVCSGN</sequence>